<evidence type="ECO:0000313" key="5">
    <source>
        <dbReference type="EMBL" id="KKK69892.1"/>
    </source>
</evidence>
<evidence type="ECO:0000256" key="1">
    <source>
        <dbReference type="ARBA" id="ARBA00022723"/>
    </source>
</evidence>
<evidence type="ECO:0000259" key="4">
    <source>
        <dbReference type="PROSITE" id="PS51669"/>
    </source>
</evidence>
<proteinExistence type="predicted"/>
<dbReference type="SUPFAM" id="SSF53706">
    <property type="entry name" value="Formate dehydrogenase/DMSO reductase, domains 1-3"/>
    <property type="match status" value="1"/>
</dbReference>
<dbReference type="PROSITE" id="PS51669">
    <property type="entry name" value="4FE4S_MOW_BIS_MGD"/>
    <property type="match status" value="1"/>
</dbReference>
<dbReference type="SMART" id="SM00926">
    <property type="entry name" value="Molybdop_Fe4S4"/>
    <property type="match status" value="1"/>
</dbReference>
<sequence length="112" mass="12544">MDQELRTTCNRDCPDSCGIIATVRDGCIIKHRGDPEHEITRGFLCYRGNHYLERSTAKTVYFTPRGARKRGGRDSRGMTLSIWRTGSSHTIVTSSAARSSRDLQDVLVSGRL</sequence>
<gene>
    <name evidence="5" type="ORF">LCGC14_2929490</name>
</gene>
<keyword evidence="3" id="KW-0411">Iron-sulfur</keyword>
<dbReference type="AlphaFoldDB" id="A0A0F8XLC7"/>
<accession>A0A0F8XLC7</accession>
<keyword evidence="2" id="KW-0408">Iron</keyword>
<dbReference type="Gene3D" id="2.20.25.90">
    <property type="entry name" value="ADC-like domains"/>
    <property type="match status" value="1"/>
</dbReference>
<dbReference type="Pfam" id="PF04879">
    <property type="entry name" value="Molybdop_Fe4S4"/>
    <property type="match status" value="1"/>
</dbReference>
<organism evidence="5">
    <name type="scientific">marine sediment metagenome</name>
    <dbReference type="NCBI Taxonomy" id="412755"/>
    <lineage>
        <taxon>unclassified sequences</taxon>
        <taxon>metagenomes</taxon>
        <taxon>ecological metagenomes</taxon>
    </lineage>
</organism>
<protein>
    <recommendedName>
        <fullName evidence="4">4Fe-4S Mo/W bis-MGD-type domain-containing protein</fullName>
    </recommendedName>
</protein>
<evidence type="ECO:0000256" key="3">
    <source>
        <dbReference type="ARBA" id="ARBA00023014"/>
    </source>
</evidence>
<name>A0A0F8XLC7_9ZZZZ</name>
<feature type="domain" description="4Fe-4S Mo/W bis-MGD-type" evidence="4">
    <location>
        <begin position="2"/>
        <end position="59"/>
    </location>
</feature>
<reference evidence="5" key="1">
    <citation type="journal article" date="2015" name="Nature">
        <title>Complex archaea that bridge the gap between prokaryotes and eukaryotes.</title>
        <authorList>
            <person name="Spang A."/>
            <person name="Saw J.H."/>
            <person name="Jorgensen S.L."/>
            <person name="Zaremba-Niedzwiedzka K."/>
            <person name="Martijn J."/>
            <person name="Lind A.E."/>
            <person name="van Eijk R."/>
            <person name="Schleper C."/>
            <person name="Guy L."/>
            <person name="Ettema T.J."/>
        </authorList>
    </citation>
    <scope>NUCLEOTIDE SEQUENCE</scope>
</reference>
<comment type="caution">
    <text evidence="5">The sequence shown here is derived from an EMBL/GenBank/DDBJ whole genome shotgun (WGS) entry which is preliminary data.</text>
</comment>
<dbReference type="GO" id="GO:0046872">
    <property type="term" value="F:metal ion binding"/>
    <property type="evidence" value="ECO:0007669"/>
    <property type="project" value="UniProtKB-KW"/>
</dbReference>
<dbReference type="EMBL" id="LAZR01058437">
    <property type="protein sequence ID" value="KKK69892.1"/>
    <property type="molecule type" value="Genomic_DNA"/>
</dbReference>
<keyword evidence="1" id="KW-0479">Metal-binding</keyword>
<dbReference type="GO" id="GO:0016491">
    <property type="term" value="F:oxidoreductase activity"/>
    <property type="evidence" value="ECO:0007669"/>
    <property type="project" value="InterPro"/>
</dbReference>
<dbReference type="InterPro" id="IPR006963">
    <property type="entry name" value="Mopterin_OxRdtase_4Fe-4S_dom"/>
</dbReference>
<dbReference type="GO" id="GO:0051536">
    <property type="term" value="F:iron-sulfur cluster binding"/>
    <property type="evidence" value="ECO:0007669"/>
    <property type="project" value="UniProtKB-KW"/>
</dbReference>
<evidence type="ECO:0000256" key="2">
    <source>
        <dbReference type="ARBA" id="ARBA00023004"/>
    </source>
</evidence>